<accession>A0A4Y2HSU6</accession>
<keyword evidence="2" id="KW-1185">Reference proteome</keyword>
<dbReference type="OrthoDB" id="6781249at2759"/>
<reference evidence="1 2" key="1">
    <citation type="journal article" date="2019" name="Sci. Rep.">
        <title>Orb-weaving spider Araneus ventricosus genome elucidates the spidroin gene catalogue.</title>
        <authorList>
            <person name="Kono N."/>
            <person name="Nakamura H."/>
            <person name="Ohtoshi R."/>
            <person name="Moran D.A.P."/>
            <person name="Shinohara A."/>
            <person name="Yoshida Y."/>
            <person name="Fujiwara M."/>
            <person name="Mori M."/>
            <person name="Tomita M."/>
            <person name="Arakawa K."/>
        </authorList>
    </citation>
    <scope>NUCLEOTIDE SEQUENCE [LARGE SCALE GENOMIC DNA]</scope>
</reference>
<dbReference type="EMBL" id="BGPR01002135">
    <property type="protein sequence ID" value="GBM68342.1"/>
    <property type="molecule type" value="Genomic_DNA"/>
</dbReference>
<dbReference type="Proteomes" id="UP000499080">
    <property type="component" value="Unassembled WGS sequence"/>
</dbReference>
<gene>
    <name evidence="1" type="ORF">AVEN_138182_1</name>
</gene>
<dbReference type="AlphaFoldDB" id="A0A4Y2HSU6"/>
<protein>
    <submittedName>
        <fullName evidence="1">Uncharacterized protein</fullName>
    </submittedName>
</protein>
<organism evidence="1 2">
    <name type="scientific">Araneus ventricosus</name>
    <name type="common">Orbweaver spider</name>
    <name type="synonym">Epeira ventricosa</name>
    <dbReference type="NCBI Taxonomy" id="182803"/>
    <lineage>
        <taxon>Eukaryota</taxon>
        <taxon>Metazoa</taxon>
        <taxon>Ecdysozoa</taxon>
        <taxon>Arthropoda</taxon>
        <taxon>Chelicerata</taxon>
        <taxon>Arachnida</taxon>
        <taxon>Araneae</taxon>
        <taxon>Araneomorphae</taxon>
        <taxon>Entelegynae</taxon>
        <taxon>Araneoidea</taxon>
        <taxon>Araneidae</taxon>
        <taxon>Araneus</taxon>
    </lineage>
</organism>
<evidence type="ECO:0000313" key="2">
    <source>
        <dbReference type="Proteomes" id="UP000499080"/>
    </source>
</evidence>
<comment type="caution">
    <text evidence="1">The sequence shown here is derived from an EMBL/GenBank/DDBJ whole genome shotgun (WGS) entry which is preliminary data.</text>
</comment>
<proteinExistence type="predicted"/>
<evidence type="ECO:0000313" key="1">
    <source>
        <dbReference type="EMBL" id="GBM68342.1"/>
    </source>
</evidence>
<sequence>MTLVLGSELRNHGLSVITVEDADVDIVMTAINKINTSFNVMVVGSDTDLIVLLIALSPGQKNIYFCKEKSGAIHSTVLYKIETLIEKYKNSRQLLLFPHSLTGCDTTSCFYGIGKMKAMKMLQSPESYSWAEVFLDDSASKEELLAAGKKFVWAEKIFYVKRGPILQIFGFDKKKNVP</sequence>
<name>A0A4Y2HSU6_ARAVE</name>